<dbReference type="Gene3D" id="1.20.1440.20">
    <property type="entry name" value="LemA-like domain"/>
    <property type="match status" value="1"/>
</dbReference>
<comment type="similarity">
    <text evidence="2">Belongs to the LemA family.</text>
</comment>
<dbReference type="EMBL" id="JXJT01000019">
    <property type="protein sequence ID" value="PCS02027.1"/>
    <property type="molecule type" value="Genomic_DNA"/>
</dbReference>
<evidence type="ECO:0000256" key="2">
    <source>
        <dbReference type="ARBA" id="ARBA00008854"/>
    </source>
</evidence>
<proteinExistence type="inferred from homology"/>
<dbReference type="Proteomes" id="UP000218979">
    <property type="component" value="Unassembled WGS sequence"/>
</dbReference>
<evidence type="ECO:0008006" key="9">
    <source>
        <dbReference type="Google" id="ProtNLM"/>
    </source>
</evidence>
<dbReference type="PANTHER" id="PTHR34478">
    <property type="entry name" value="PROTEIN LEMA"/>
    <property type="match status" value="1"/>
</dbReference>
<keyword evidence="3 6" id="KW-0812">Transmembrane</keyword>
<organism evidence="7 8">
    <name type="scientific">Pseudolactococcus chungangensis CAU 28 = DSM 22330</name>
    <dbReference type="NCBI Taxonomy" id="1122154"/>
    <lineage>
        <taxon>Bacteria</taxon>
        <taxon>Bacillati</taxon>
        <taxon>Bacillota</taxon>
        <taxon>Bacilli</taxon>
        <taxon>Lactobacillales</taxon>
        <taxon>Streptococcaceae</taxon>
        <taxon>Pseudolactococcus</taxon>
    </lineage>
</organism>
<comment type="subcellular location">
    <subcellularLocation>
        <location evidence="1">Membrane</location>
        <topology evidence="1">Single-pass membrane protein</topology>
    </subcellularLocation>
</comment>
<accession>A0ABX4I7D8</accession>
<evidence type="ECO:0000313" key="8">
    <source>
        <dbReference type="Proteomes" id="UP000218979"/>
    </source>
</evidence>
<evidence type="ECO:0000256" key="1">
    <source>
        <dbReference type="ARBA" id="ARBA00004167"/>
    </source>
</evidence>
<dbReference type="InterPro" id="IPR023353">
    <property type="entry name" value="LemA-like_dom_sf"/>
</dbReference>
<comment type="caution">
    <text evidence="7">The sequence shown here is derived from an EMBL/GenBank/DDBJ whole genome shotgun (WGS) entry which is preliminary data.</text>
</comment>
<keyword evidence="8" id="KW-1185">Reference proteome</keyword>
<dbReference type="PANTHER" id="PTHR34478:SF2">
    <property type="entry name" value="MEMBRANE PROTEIN"/>
    <property type="match status" value="1"/>
</dbReference>
<reference evidence="7 8" key="1">
    <citation type="submission" date="2014-12" db="EMBL/GenBank/DDBJ databases">
        <title>Draft genome sequences of 10 type strains of Lactococcus.</title>
        <authorList>
            <person name="Sun Z."/>
            <person name="Zhong Z."/>
            <person name="Liu W."/>
            <person name="Zhang W."/>
            <person name="Zhang H."/>
        </authorList>
    </citation>
    <scope>NUCLEOTIDE SEQUENCE [LARGE SCALE GENOMIC DNA]</scope>
    <source>
        <strain evidence="7 8">DSM 22330</strain>
    </source>
</reference>
<name>A0ABX4I7D8_9LACT</name>
<keyword evidence="4 6" id="KW-1133">Transmembrane helix</keyword>
<keyword evidence="5 6" id="KW-0472">Membrane</keyword>
<sequence length="190" mass="21676">MEKEEINMKEKLFYYIVIPVIALAAVIGFVVLASFSAENSAIGKEESIASAKSGISKEEQRRVDLFSNMVDAVQSYNDHEAETLKHVTDARAKAQSGDVEGAKSALNIVVEAYPEIKSQANYSQAMKEFSITENRLAEYRDNYNQSVKTYKRYVRKFPTRLFLSWRGYEVSEHEYLDFKVDNSKATNLFK</sequence>
<gene>
    <name evidence="7" type="ORF">RR45_GL000735</name>
</gene>
<evidence type="ECO:0000256" key="5">
    <source>
        <dbReference type="ARBA" id="ARBA00023136"/>
    </source>
</evidence>
<evidence type="ECO:0000256" key="3">
    <source>
        <dbReference type="ARBA" id="ARBA00022692"/>
    </source>
</evidence>
<dbReference type="SUPFAM" id="SSF140478">
    <property type="entry name" value="LemA-like"/>
    <property type="match status" value="1"/>
</dbReference>
<feature type="transmembrane region" description="Helical" evidence="6">
    <location>
        <begin position="12"/>
        <end position="35"/>
    </location>
</feature>
<dbReference type="Pfam" id="PF04011">
    <property type="entry name" value="LemA"/>
    <property type="match status" value="1"/>
</dbReference>
<dbReference type="RefSeq" id="WP_244148287.1">
    <property type="nucleotide sequence ID" value="NZ_FPKS01000003.1"/>
</dbReference>
<dbReference type="InterPro" id="IPR007156">
    <property type="entry name" value="MamQ_LemA"/>
</dbReference>
<evidence type="ECO:0000313" key="7">
    <source>
        <dbReference type="EMBL" id="PCS02027.1"/>
    </source>
</evidence>
<evidence type="ECO:0000256" key="6">
    <source>
        <dbReference type="SAM" id="Phobius"/>
    </source>
</evidence>
<evidence type="ECO:0000256" key="4">
    <source>
        <dbReference type="ARBA" id="ARBA00022989"/>
    </source>
</evidence>
<protein>
    <recommendedName>
        <fullName evidence="9">LemA family protein</fullName>
    </recommendedName>
</protein>